<dbReference type="EMBL" id="VFQX01000016">
    <property type="protein sequence ID" value="KAF0980849.1"/>
    <property type="molecule type" value="Genomic_DNA"/>
</dbReference>
<feature type="region of interest" description="Disordered" evidence="1">
    <location>
        <begin position="1"/>
        <end position="40"/>
    </location>
</feature>
<feature type="compositionally biased region" description="Polar residues" evidence="1">
    <location>
        <begin position="1"/>
        <end position="11"/>
    </location>
</feature>
<dbReference type="RefSeq" id="XP_044565562.1">
    <property type="nucleotide sequence ID" value="XM_044703178.1"/>
</dbReference>
<evidence type="ECO:0000313" key="3">
    <source>
        <dbReference type="Proteomes" id="UP000444721"/>
    </source>
</evidence>
<dbReference type="VEuPathDB" id="AmoebaDB:NF0129490"/>
<dbReference type="OMA" id="LECIDFH"/>
<dbReference type="AlphaFoldDB" id="A0A6A5C699"/>
<evidence type="ECO:0000313" key="2">
    <source>
        <dbReference type="EMBL" id="KAF0980849.1"/>
    </source>
</evidence>
<sequence>MSSDQPKNHTTSYEEEDPFAPPPPPPSSQQQQQRTRSNDNVEYDQVLVEYSFRDFEKFTSVSQKDIIAYQSGRKSFFDILYDKKTPCGEIYEDMMNYVHKLAVDSKKDISVEDIKDSVQRKTFLECIDFHSHLYETRAKNIVRRVDTNSQ</sequence>
<dbReference type="VEuPathDB" id="AmoebaDB:FDP41_012637"/>
<reference evidence="2 3" key="1">
    <citation type="journal article" date="2019" name="Sci. Rep.">
        <title>Nanopore sequencing improves the draft genome of the human pathogenic amoeba Naegleria fowleri.</title>
        <authorList>
            <person name="Liechti N."/>
            <person name="Schurch N."/>
            <person name="Bruggmann R."/>
            <person name="Wittwer M."/>
        </authorList>
    </citation>
    <scope>NUCLEOTIDE SEQUENCE [LARGE SCALE GENOMIC DNA]</scope>
    <source>
        <strain evidence="2 3">ATCC 30894</strain>
    </source>
</reference>
<comment type="caution">
    <text evidence="2">The sequence shown here is derived from an EMBL/GenBank/DDBJ whole genome shotgun (WGS) entry which is preliminary data.</text>
</comment>
<gene>
    <name evidence="2" type="ORF">FDP41_012637</name>
</gene>
<dbReference type="GeneID" id="68119852"/>
<keyword evidence="3" id="KW-1185">Reference proteome</keyword>
<accession>A0A6A5C699</accession>
<protein>
    <submittedName>
        <fullName evidence="2">Uncharacterized protein</fullName>
    </submittedName>
</protein>
<proteinExistence type="predicted"/>
<evidence type="ECO:0000256" key="1">
    <source>
        <dbReference type="SAM" id="MobiDB-lite"/>
    </source>
</evidence>
<organism evidence="2 3">
    <name type="scientific">Naegleria fowleri</name>
    <name type="common">Brain eating amoeba</name>
    <dbReference type="NCBI Taxonomy" id="5763"/>
    <lineage>
        <taxon>Eukaryota</taxon>
        <taxon>Discoba</taxon>
        <taxon>Heterolobosea</taxon>
        <taxon>Tetramitia</taxon>
        <taxon>Eutetramitia</taxon>
        <taxon>Vahlkampfiidae</taxon>
        <taxon>Naegleria</taxon>
    </lineage>
</organism>
<dbReference type="Proteomes" id="UP000444721">
    <property type="component" value="Unassembled WGS sequence"/>
</dbReference>
<dbReference type="VEuPathDB" id="AmoebaDB:NfTy_037900"/>
<dbReference type="OrthoDB" id="10347080at2759"/>
<name>A0A6A5C699_NAEFO</name>